<dbReference type="InterPro" id="IPR029044">
    <property type="entry name" value="Nucleotide-diphossugar_trans"/>
</dbReference>
<sequence length="277" mass="32281">MDLSIIILNYNSKDYLLPCIKGITEHTADLDYEIIVVDNASTDSSVDYIERKLLPRFNEVKLVKAKTNGGYAAGNNLGIKAASGRYLAMMNPDIIIWGNSLKQMVDFMDANLRVGIAGPRLLSPDGSLQYACYSWPTPQVLLYRRTALGRFRFAERAIDKFLLKDWDHLDSRPVDWLQGSCVIARREALEQVGLMDERYFMYVEDMDWCRRFWQGGWEVWYLAQIELIHYHQRASAKDSIWQSLFNKMSWVHLISSIKYFRKWGITHESTNQLQIYK</sequence>
<dbReference type="STRING" id="1798553.A3H70_02685"/>
<proteinExistence type="predicted"/>
<dbReference type="InterPro" id="IPR001173">
    <property type="entry name" value="Glyco_trans_2-like"/>
</dbReference>
<dbReference type="CDD" id="cd04186">
    <property type="entry name" value="GT_2_like_c"/>
    <property type="match status" value="1"/>
</dbReference>
<dbReference type="PANTHER" id="PTHR43179:SF7">
    <property type="entry name" value="RHAMNOSYLTRANSFERASE WBBL"/>
    <property type="match status" value="1"/>
</dbReference>
<dbReference type="SUPFAM" id="SSF53448">
    <property type="entry name" value="Nucleotide-diphospho-sugar transferases"/>
    <property type="match status" value="1"/>
</dbReference>
<dbReference type="Gene3D" id="3.90.550.10">
    <property type="entry name" value="Spore Coat Polysaccharide Biosynthesis Protein SpsA, Chain A"/>
    <property type="match status" value="1"/>
</dbReference>
<dbReference type="Proteomes" id="UP000178109">
    <property type="component" value="Unassembled WGS sequence"/>
</dbReference>
<dbReference type="EMBL" id="MHKO01000048">
    <property type="protein sequence ID" value="OGY91352.1"/>
    <property type="molecule type" value="Genomic_DNA"/>
</dbReference>
<name>A0A1G2BQF3_9BACT</name>
<protein>
    <recommendedName>
        <fullName evidence="1">Glycosyltransferase 2-like domain-containing protein</fullName>
    </recommendedName>
</protein>
<evidence type="ECO:0000313" key="3">
    <source>
        <dbReference type="Proteomes" id="UP000178109"/>
    </source>
</evidence>
<evidence type="ECO:0000259" key="1">
    <source>
        <dbReference type="Pfam" id="PF00535"/>
    </source>
</evidence>
<dbReference type="Pfam" id="PF00535">
    <property type="entry name" value="Glycos_transf_2"/>
    <property type="match status" value="1"/>
</dbReference>
<dbReference type="PANTHER" id="PTHR43179">
    <property type="entry name" value="RHAMNOSYLTRANSFERASE WBBL"/>
    <property type="match status" value="1"/>
</dbReference>
<reference evidence="2 3" key="1">
    <citation type="journal article" date="2016" name="Nat. Commun.">
        <title>Thousands of microbial genomes shed light on interconnected biogeochemical processes in an aquifer system.</title>
        <authorList>
            <person name="Anantharaman K."/>
            <person name="Brown C.T."/>
            <person name="Hug L.A."/>
            <person name="Sharon I."/>
            <person name="Castelle C.J."/>
            <person name="Probst A.J."/>
            <person name="Thomas B.C."/>
            <person name="Singh A."/>
            <person name="Wilkins M.J."/>
            <person name="Karaoz U."/>
            <person name="Brodie E.L."/>
            <person name="Williams K.H."/>
            <person name="Hubbard S.S."/>
            <person name="Banfield J.F."/>
        </authorList>
    </citation>
    <scope>NUCLEOTIDE SEQUENCE [LARGE SCALE GENOMIC DNA]</scope>
</reference>
<dbReference type="AlphaFoldDB" id="A0A1G2BQF3"/>
<organism evidence="2 3">
    <name type="scientific">Candidatus Komeilibacteria bacterium RIFCSPLOWO2_02_FULL_48_11</name>
    <dbReference type="NCBI Taxonomy" id="1798553"/>
    <lineage>
        <taxon>Bacteria</taxon>
        <taxon>Candidatus Komeiliibacteriota</taxon>
    </lineage>
</organism>
<comment type="caution">
    <text evidence="2">The sequence shown here is derived from an EMBL/GenBank/DDBJ whole genome shotgun (WGS) entry which is preliminary data.</text>
</comment>
<gene>
    <name evidence="2" type="ORF">A3H70_02685</name>
</gene>
<accession>A0A1G2BQF3</accession>
<feature type="domain" description="Glycosyltransferase 2-like" evidence="1">
    <location>
        <begin position="4"/>
        <end position="136"/>
    </location>
</feature>
<evidence type="ECO:0000313" key="2">
    <source>
        <dbReference type="EMBL" id="OGY91352.1"/>
    </source>
</evidence>